<proteinExistence type="predicted"/>
<gene>
    <name evidence="1" type="ORF">HNQ61_002734</name>
</gene>
<accession>A0A841GZB9</accession>
<evidence type="ECO:0000313" key="2">
    <source>
        <dbReference type="Proteomes" id="UP000582837"/>
    </source>
</evidence>
<name>A0A841GZB9_9BACT</name>
<keyword evidence="2" id="KW-1185">Reference proteome</keyword>
<protein>
    <submittedName>
        <fullName evidence="1">Uncharacterized protein</fullName>
    </submittedName>
</protein>
<evidence type="ECO:0000313" key="1">
    <source>
        <dbReference type="EMBL" id="MBB6071110.1"/>
    </source>
</evidence>
<reference evidence="1 2" key="1">
    <citation type="submission" date="2020-08" db="EMBL/GenBank/DDBJ databases">
        <title>Genomic Encyclopedia of Type Strains, Phase IV (KMG-IV): sequencing the most valuable type-strain genomes for metagenomic binning, comparative biology and taxonomic classification.</title>
        <authorList>
            <person name="Goeker M."/>
        </authorList>
    </citation>
    <scope>NUCLEOTIDE SEQUENCE [LARGE SCALE GENOMIC DNA]</scope>
    <source>
        <strain evidence="1 2">DSM 29007</strain>
    </source>
</reference>
<dbReference type="EMBL" id="JACHIA010000007">
    <property type="protein sequence ID" value="MBB6071110.1"/>
    <property type="molecule type" value="Genomic_DNA"/>
</dbReference>
<organism evidence="1 2">
    <name type="scientific">Longimicrobium terrae</name>
    <dbReference type="NCBI Taxonomy" id="1639882"/>
    <lineage>
        <taxon>Bacteria</taxon>
        <taxon>Pseudomonadati</taxon>
        <taxon>Gemmatimonadota</taxon>
        <taxon>Longimicrobiia</taxon>
        <taxon>Longimicrobiales</taxon>
        <taxon>Longimicrobiaceae</taxon>
        <taxon>Longimicrobium</taxon>
    </lineage>
</organism>
<sequence length="191" mass="21533">MANDILQSFDAMQREFAEGPDSPEGLFYFWLTCAQFREGAKLLSGGLEDSEIKKFIDTMDASDQSMLALIRPAFEPFAGSFVERIAKPIRDEFFHYPKPGSQRWDEVLSQMADLESGLRFRADLNPASTRGVFADELRTLYLIQYMGVSTDEIADVMRRLADYVGPMVRFAHGCLGSYIGRLPEGVVTHDL</sequence>
<dbReference type="RefSeq" id="WP_170033706.1">
    <property type="nucleotide sequence ID" value="NZ_JABDTL010000001.1"/>
</dbReference>
<comment type="caution">
    <text evidence="1">The sequence shown here is derived from an EMBL/GenBank/DDBJ whole genome shotgun (WGS) entry which is preliminary data.</text>
</comment>
<dbReference type="AlphaFoldDB" id="A0A841GZB9"/>
<dbReference type="Proteomes" id="UP000582837">
    <property type="component" value="Unassembled WGS sequence"/>
</dbReference>